<sequence>MAKDQKAAPHRASFFSQKPVSPPRTAKRQLSTSKGGDVHDFFKPASKKPKVQKIAWRIIDNSCLVGKYASEPSANTEEIVTPKKKPVAVFDLDHTLIKTKSGNTFPRDENDWVWWDAQVPRKLKELHSDGYQVVILSNQKKVLLKHTKKSALGEPKSLSIFKDKAGSIMRALDVPLSVYAATEYDEYRKPRIGMWNMMLDDYDLNMEGAMDLQGSVFVGDAAGRPGDHSCVDRNFATNVGIAFKTPEEFFRGEAAQAVEVFDPRKLIQTETNGQPAIEFTKPPGQELVIFCGSPGAGKSTFYWKYLEPLGYERVNQDILKTVSMELLVYAVTRILQYILYQRPKCLKVASEYLQAAKYVAVDNTNANVETREHWISMAKEHKVPIRCVYFSTPQDICNHNNAVRAANSKLESINPENRTFLPPVAFRDFLRRFEEPQLSEGLQEIIRVDFLFEGDAAAKQAWSQHWV</sequence>
<name>A0ACB8UV54_9EURO</name>
<accession>A0ACB8UV54</accession>
<organism evidence="1">
    <name type="scientific">Ophidiomyces ophidiicola</name>
    <dbReference type="NCBI Taxonomy" id="1387563"/>
    <lineage>
        <taxon>Eukaryota</taxon>
        <taxon>Fungi</taxon>
        <taxon>Dikarya</taxon>
        <taxon>Ascomycota</taxon>
        <taxon>Pezizomycotina</taxon>
        <taxon>Eurotiomycetes</taxon>
        <taxon>Eurotiomycetidae</taxon>
        <taxon>Onygenales</taxon>
        <taxon>Onygenaceae</taxon>
        <taxon>Ophidiomyces</taxon>
    </lineage>
</organism>
<reference evidence="1" key="1">
    <citation type="journal article" date="2022" name="bioRxiv">
        <title>Population genetic analysis of Ophidiomyces ophidiicola, the causative agent of snake fungal disease, indicates recent introductions to the USA.</title>
        <authorList>
            <person name="Ladner J.T."/>
            <person name="Palmer J.M."/>
            <person name="Ettinger C.L."/>
            <person name="Stajich J.E."/>
            <person name="Farrell T.M."/>
            <person name="Glorioso B.M."/>
            <person name="Lawson B."/>
            <person name="Price S.J."/>
            <person name="Stengle A.G."/>
            <person name="Grear D.A."/>
            <person name="Lorch J.M."/>
        </authorList>
    </citation>
    <scope>NUCLEOTIDE SEQUENCE</scope>
    <source>
        <strain evidence="1">NWHC 24266-5</strain>
    </source>
</reference>
<dbReference type="EMBL" id="JALBCA010000082">
    <property type="protein sequence ID" value="KAI2383904.1"/>
    <property type="molecule type" value="Genomic_DNA"/>
</dbReference>
<evidence type="ECO:0000313" key="1">
    <source>
        <dbReference type="EMBL" id="KAI2383904.1"/>
    </source>
</evidence>
<comment type="caution">
    <text evidence="1">The sequence shown here is derived from an EMBL/GenBank/DDBJ whole genome shotgun (WGS) entry which is preliminary data.</text>
</comment>
<proteinExistence type="predicted"/>
<keyword evidence="1" id="KW-0808">Transferase</keyword>
<keyword evidence="1" id="KW-0418">Kinase</keyword>
<gene>
    <name evidence="1" type="primary">pnk1</name>
    <name evidence="1" type="ORF">LOY88_004994</name>
</gene>
<protein>
    <submittedName>
        <fullName evidence="1">DNA kinase/phosphatase Pnk1</fullName>
    </submittedName>
</protein>